<reference evidence="4 5" key="1">
    <citation type="journal article" date="2019" name="Sci. Rep.">
        <title>A high-quality genome of Eragrostis curvula grass provides insights into Poaceae evolution and supports new strategies to enhance forage quality.</title>
        <authorList>
            <person name="Carballo J."/>
            <person name="Santos B.A.C.M."/>
            <person name="Zappacosta D."/>
            <person name="Garbus I."/>
            <person name="Selva J.P."/>
            <person name="Gallo C.A."/>
            <person name="Diaz A."/>
            <person name="Albertini E."/>
            <person name="Caccamo M."/>
            <person name="Echenique V."/>
        </authorList>
    </citation>
    <scope>NUCLEOTIDE SEQUENCE [LARGE SCALE GENOMIC DNA]</scope>
    <source>
        <strain evidence="5">cv. Victoria</strain>
        <tissue evidence="4">Leaf</tissue>
    </source>
</reference>
<dbReference type="PANTHER" id="PTHR31225:SF52">
    <property type="entry name" value="ALPHA-HUMULENE_(-)-(E)-BETA-CARYOPHYLLENE SYNTHASE"/>
    <property type="match status" value="1"/>
</dbReference>
<dbReference type="Pfam" id="PF03936">
    <property type="entry name" value="Terpene_synth_C"/>
    <property type="match status" value="1"/>
</dbReference>
<evidence type="ECO:0000256" key="1">
    <source>
        <dbReference type="ARBA" id="ARBA00022723"/>
    </source>
</evidence>
<accession>A0A5J9V2K7</accession>
<sequence length="456" mass="53021">EEVRSSIRSSSSTFSLHQRLHLVDTLQRRCLDYLFEEEINVVLAEVNNAAYVSDCDLHTVALWVSPDVFLRFKDEEGRFLGHRPMDLLNLYNAASPRTHGERILDEAALFARKCLETTLPHMKGSLAREIKCTLEIPLPRRVSIYESKYQISRCEEEAVVDEADLNIESKLPFARDRIVECYFWMLGVYFEPCYSRGRIILTMVIAIVGVFYDIYDSYGTAEDCELFTKCIERHLTIYQSACNLRSEIFFYAYQTMENKLAHEERYRMSYLRSFIVDFVRGLNAEVKMRDDGYVPKSLEEHLPVSLRTNASHLLLCASVVGMGDIATKDSFDWVSSMPKMLQALCIILRLLDGLQSFEREQMTPHVASTIDSYMKEHNISIELAREKIHELKEETWKDFNAEWLNPENSQPKEIVNRIFNLTRTMEFFYNKDDNFTNCHNITGTICSLFVEPITIL</sequence>
<dbReference type="PANTHER" id="PTHR31225">
    <property type="entry name" value="OS04G0344100 PROTEIN-RELATED"/>
    <property type="match status" value="1"/>
</dbReference>
<dbReference type="SUPFAM" id="SSF48576">
    <property type="entry name" value="Terpenoid synthases"/>
    <property type="match status" value="1"/>
</dbReference>
<dbReference type="Gene3D" id="1.10.600.10">
    <property type="entry name" value="Farnesyl Diphosphate Synthase"/>
    <property type="match status" value="1"/>
</dbReference>
<dbReference type="AlphaFoldDB" id="A0A5J9V2K7"/>
<evidence type="ECO:0008006" key="6">
    <source>
        <dbReference type="Google" id="ProtNLM"/>
    </source>
</evidence>
<dbReference type="Gramene" id="TVU30135">
    <property type="protein sequence ID" value="TVU30135"/>
    <property type="gene ID" value="EJB05_21742"/>
</dbReference>
<feature type="non-terminal residue" evidence="4">
    <location>
        <position position="1"/>
    </location>
</feature>
<gene>
    <name evidence="4" type="ORF">EJB05_21742</name>
</gene>
<dbReference type="GO" id="GO:0000287">
    <property type="term" value="F:magnesium ion binding"/>
    <property type="evidence" value="ECO:0007669"/>
    <property type="project" value="InterPro"/>
</dbReference>
<feature type="domain" description="Terpene synthase metal-binding" evidence="3">
    <location>
        <begin position="164"/>
        <end position="398"/>
    </location>
</feature>
<dbReference type="InterPro" id="IPR008949">
    <property type="entry name" value="Isoprenoid_synthase_dom_sf"/>
</dbReference>
<dbReference type="InterPro" id="IPR050148">
    <property type="entry name" value="Terpene_synthase-like"/>
</dbReference>
<dbReference type="Proteomes" id="UP000324897">
    <property type="component" value="Chromosome 1"/>
</dbReference>
<feature type="domain" description="Terpene synthase N-terminal" evidence="2">
    <location>
        <begin position="1"/>
        <end position="134"/>
    </location>
</feature>
<evidence type="ECO:0000259" key="2">
    <source>
        <dbReference type="Pfam" id="PF01397"/>
    </source>
</evidence>
<dbReference type="Gene3D" id="1.50.10.130">
    <property type="entry name" value="Terpene synthase, N-terminal domain"/>
    <property type="match status" value="1"/>
</dbReference>
<keyword evidence="1" id="KW-0479">Metal-binding</keyword>
<proteinExistence type="predicted"/>
<dbReference type="InterPro" id="IPR036965">
    <property type="entry name" value="Terpene_synth_N_sf"/>
</dbReference>
<dbReference type="GO" id="GO:0016114">
    <property type="term" value="P:terpenoid biosynthetic process"/>
    <property type="evidence" value="ECO:0007669"/>
    <property type="project" value="InterPro"/>
</dbReference>
<dbReference type="InterPro" id="IPR005630">
    <property type="entry name" value="Terpene_synthase_metal-bd"/>
</dbReference>
<dbReference type="Pfam" id="PF01397">
    <property type="entry name" value="Terpene_synth"/>
    <property type="match status" value="1"/>
</dbReference>
<dbReference type="SUPFAM" id="SSF48239">
    <property type="entry name" value="Terpenoid cyclases/Protein prenyltransferases"/>
    <property type="match status" value="1"/>
</dbReference>
<evidence type="ECO:0000259" key="3">
    <source>
        <dbReference type="Pfam" id="PF03936"/>
    </source>
</evidence>
<dbReference type="GO" id="GO:0010333">
    <property type="term" value="F:terpene synthase activity"/>
    <property type="evidence" value="ECO:0007669"/>
    <property type="project" value="InterPro"/>
</dbReference>
<dbReference type="InterPro" id="IPR008930">
    <property type="entry name" value="Terpenoid_cyclase/PrenylTrfase"/>
</dbReference>
<evidence type="ECO:0000313" key="5">
    <source>
        <dbReference type="Proteomes" id="UP000324897"/>
    </source>
</evidence>
<keyword evidence="5" id="KW-1185">Reference proteome</keyword>
<dbReference type="OrthoDB" id="1877784at2759"/>
<organism evidence="4 5">
    <name type="scientific">Eragrostis curvula</name>
    <name type="common">weeping love grass</name>
    <dbReference type="NCBI Taxonomy" id="38414"/>
    <lineage>
        <taxon>Eukaryota</taxon>
        <taxon>Viridiplantae</taxon>
        <taxon>Streptophyta</taxon>
        <taxon>Embryophyta</taxon>
        <taxon>Tracheophyta</taxon>
        <taxon>Spermatophyta</taxon>
        <taxon>Magnoliopsida</taxon>
        <taxon>Liliopsida</taxon>
        <taxon>Poales</taxon>
        <taxon>Poaceae</taxon>
        <taxon>PACMAD clade</taxon>
        <taxon>Chloridoideae</taxon>
        <taxon>Eragrostideae</taxon>
        <taxon>Eragrostidinae</taxon>
        <taxon>Eragrostis</taxon>
    </lineage>
</organism>
<dbReference type="InterPro" id="IPR001906">
    <property type="entry name" value="Terpene_synth_N"/>
</dbReference>
<name>A0A5J9V2K7_9POAL</name>
<dbReference type="EMBL" id="RWGY01000011">
    <property type="protein sequence ID" value="TVU30135.1"/>
    <property type="molecule type" value="Genomic_DNA"/>
</dbReference>
<protein>
    <recommendedName>
        <fullName evidence="6">Terpene synthase metal-binding domain-containing protein</fullName>
    </recommendedName>
</protein>
<comment type="caution">
    <text evidence="4">The sequence shown here is derived from an EMBL/GenBank/DDBJ whole genome shotgun (WGS) entry which is preliminary data.</text>
</comment>
<evidence type="ECO:0000313" key="4">
    <source>
        <dbReference type="EMBL" id="TVU30135.1"/>
    </source>
</evidence>